<dbReference type="GO" id="GO:0046872">
    <property type="term" value="F:metal ion binding"/>
    <property type="evidence" value="ECO:0007669"/>
    <property type="project" value="UniProtKB-KW"/>
</dbReference>
<keyword evidence="9" id="KW-0460">Magnesium</keyword>
<gene>
    <name evidence="12" type="ORF">UFOPK3573_00290</name>
    <name evidence="13" type="ORF">UFOPK3879_00325</name>
</gene>
<dbReference type="InterPro" id="IPR035966">
    <property type="entry name" value="PKF_sf"/>
</dbReference>
<evidence type="ECO:0000256" key="8">
    <source>
        <dbReference type="ARBA" id="ARBA00022777"/>
    </source>
</evidence>
<dbReference type="Pfam" id="PF00365">
    <property type="entry name" value="PFK"/>
    <property type="match status" value="1"/>
</dbReference>
<dbReference type="GO" id="GO:0030388">
    <property type="term" value="P:fructose 1,6-bisphosphate metabolic process"/>
    <property type="evidence" value="ECO:0007669"/>
    <property type="project" value="TreeGrafter"/>
</dbReference>
<organism evidence="13">
    <name type="scientific">freshwater metagenome</name>
    <dbReference type="NCBI Taxonomy" id="449393"/>
    <lineage>
        <taxon>unclassified sequences</taxon>
        <taxon>metagenomes</taxon>
        <taxon>ecological metagenomes</taxon>
    </lineage>
</organism>
<dbReference type="EMBL" id="CAFBNR010000010">
    <property type="protein sequence ID" value="CAB4956916.1"/>
    <property type="molecule type" value="Genomic_DNA"/>
</dbReference>
<name>A0A6J7KM10_9ZZZZ</name>
<dbReference type="InterPro" id="IPR000023">
    <property type="entry name" value="Phosphofructokinase_dom"/>
</dbReference>
<dbReference type="InterPro" id="IPR012829">
    <property type="entry name" value="Phosphofructokinase_III"/>
</dbReference>
<dbReference type="GO" id="GO:0042802">
    <property type="term" value="F:identical protein binding"/>
    <property type="evidence" value="ECO:0007669"/>
    <property type="project" value="TreeGrafter"/>
</dbReference>
<feature type="domain" description="Phosphofructokinase" evidence="11">
    <location>
        <begin position="2"/>
        <end position="303"/>
    </location>
</feature>
<evidence type="ECO:0000256" key="10">
    <source>
        <dbReference type="ARBA" id="ARBA00023152"/>
    </source>
</evidence>
<dbReference type="GO" id="GO:0016208">
    <property type="term" value="F:AMP binding"/>
    <property type="evidence" value="ECO:0007669"/>
    <property type="project" value="TreeGrafter"/>
</dbReference>
<dbReference type="PIRSF" id="PIRSF000532">
    <property type="entry name" value="ATP_PFK_prok"/>
    <property type="match status" value="1"/>
</dbReference>
<evidence type="ECO:0000256" key="4">
    <source>
        <dbReference type="ARBA" id="ARBA00012055"/>
    </source>
</evidence>
<dbReference type="GO" id="GO:0070095">
    <property type="term" value="F:fructose-6-phosphate binding"/>
    <property type="evidence" value="ECO:0007669"/>
    <property type="project" value="TreeGrafter"/>
</dbReference>
<evidence type="ECO:0000256" key="1">
    <source>
        <dbReference type="ARBA" id="ARBA00001946"/>
    </source>
</evidence>
<comment type="pathway">
    <text evidence="3">Carbohydrate degradation; glycolysis; D-glyceraldehyde 3-phosphate and glycerone phosphate from D-glucose: step 3/4.</text>
</comment>
<dbReference type="GO" id="GO:0003872">
    <property type="term" value="F:6-phosphofructokinase activity"/>
    <property type="evidence" value="ECO:0007669"/>
    <property type="project" value="UniProtKB-EC"/>
</dbReference>
<dbReference type="UniPathway" id="UPA00109">
    <property type="reaction ID" value="UER00182"/>
</dbReference>
<dbReference type="PRINTS" id="PR00476">
    <property type="entry name" value="PHFRCTKINASE"/>
</dbReference>
<dbReference type="Gene3D" id="3.40.50.460">
    <property type="entry name" value="Phosphofructokinase domain"/>
    <property type="match status" value="1"/>
</dbReference>
<comment type="subcellular location">
    <subcellularLocation>
        <location evidence="2">Cytoplasm</location>
    </subcellularLocation>
</comment>
<keyword evidence="8" id="KW-0418">Kinase</keyword>
<keyword evidence="6" id="KW-0808">Transferase</keyword>
<accession>A0A6J7KM10</accession>
<dbReference type="GO" id="GO:0061621">
    <property type="term" value="P:canonical glycolysis"/>
    <property type="evidence" value="ECO:0007669"/>
    <property type="project" value="TreeGrafter"/>
</dbReference>
<keyword evidence="10" id="KW-0324">Glycolysis</keyword>
<dbReference type="PANTHER" id="PTHR13697">
    <property type="entry name" value="PHOSPHOFRUCTOKINASE"/>
    <property type="match status" value="1"/>
</dbReference>
<dbReference type="GO" id="GO:0048029">
    <property type="term" value="F:monosaccharide binding"/>
    <property type="evidence" value="ECO:0007669"/>
    <property type="project" value="TreeGrafter"/>
</dbReference>
<evidence type="ECO:0000256" key="6">
    <source>
        <dbReference type="ARBA" id="ARBA00022679"/>
    </source>
</evidence>
<keyword evidence="5" id="KW-0963">Cytoplasm</keyword>
<evidence type="ECO:0000256" key="9">
    <source>
        <dbReference type="ARBA" id="ARBA00022842"/>
    </source>
</evidence>
<dbReference type="InterPro" id="IPR022953">
    <property type="entry name" value="ATP_PFK"/>
</dbReference>
<dbReference type="GO" id="GO:0047334">
    <property type="term" value="F:diphosphate-fructose-6-phosphate 1-phosphotransferase activity"/>
    <property type="evidence" value="ECO:0007669"/>
    <property type="project" value="InterPro"/>
</dbReference>
<comment type="cofactor">
    <cofactor evidence="1">
        <name>Mg(2+)</name>
        <dbReference type="ChEBI" id="CHEBI:18420"/>
    </cofactor>
</comment>
<evidence type="ECO:0000313" key="13">
    <source>
        <dbReference type="EMBL" id="CAB4956916.1"/>
    </source>
</evidence>
<dbReference type="GO" id="GO:0005945">
    <property type="term" value="C:6-phosphofructokinase complex"/>
    <property type="evidence" value="ECO:0007669"/>
    <property type="project" value="TreeGrafter"/>
</dbReference>
<dbReference type="InterPro" id="IPR012003">
    <property type="entry name" value="ATP_PFK_prok-type"/>
</dbReference>
<keyword evidence="7" id="KW-0479">Metal-binding</keyword>
<dbReference type="Gene3D" id="3.40.50.450">
    <property type="match status" value="1"/>
</dbReference>
<dbReference type="GO" id="GO:0005524">
    <property type="term" value="F:ATP binding"/>
    <property type="evidence" value="ECO:0007669"/>
    <property type="project" value="InterPro"/>
</dbReference>
<dbReference type="SUPFAM" id="SSF53784">
    <property type="entry name" value="Phosphofructokinase"/>
    <property type="match status" value="1"/>
</dbReference>
<dbReference type="NCBIfam" id="NF002872">
    <property type="entry name" value="PRK03202.1"/>
    <property type="match status" value="1"/>
</dbReference>
<evidence type="ECO:0000256" key="2">
    <source>
        <dbReference type="ARBA" id="ARBA00004496"/>
    </source>
</evidence>
<reference evidence="13" key="1">
    <citation type="submission" date="2020-05" db="EMBL/GenBank/DDBJ databases">
        <authorList>
            <person name="Chiriac C."/>
            <person name="Salcher M."/>
            <person name="Ghai R."/>
            <person name="Kavagutti S V."/>
        </authorList>
    </citation>
    <scope>NUCLEOTIDE SEQUENCE</scope>
</reference>
<dbReference type="HAMAP" id="MF_01976">
    <property type="entry name" value="Phosphofructokinase_III"/>
    <property type="match status" value="1"/>
</dbReference>
<evidence type="ECO:0000256" key="3">
    <source>
        <dbReference type="ARBA" id="ARBA00004679"/>
    </source>
</evidence>
<proteinExistence type="inferred from homology"/>
<evidence type="ECO:0000256" key="5">
    <source>
        <dbReference type="ARBA" id="ARBA00022490"/>
    </source>
</evidence>
<dbReference type="EC" id="2.7.1.11" evidence="4"/>
<dbReference type="EMBL" id="CAFBMJ010000012">
    <property type="protein sequence ID" value="CAB4894094.1"/>
    <property type="molecule type" value="Genomic_DNA"/>
</dbReference>
<dbReference type="AlphaFoldDB" id="A0A6J7KM10"/>
<sequence length="348" mass="36892">MRIGVLTGGGDCPGLNAVIRAIVRKATLDVDTEVFGFYDAWDGVMEQRGIALDDASVRGMLPRGGTILGTRRGSPLETSDGVDRVKRSLADLAIDALVVIGGNGSLTVGSLLAEQCGLPIVGVPKTIDNDVVGTDTTFGFNTAVQIATDAIDRLHTTAESHDRVMVVEVMGRDAGWIALHAGIAGGATAILVPEVPFDINKLSDVVAHRHDRGRYASVVVVAEGAKPMSGSGNDTLVLPDRQHDLYGRERLGDIAHVIAPALSARTGYDSRVVQLGYVQRGGTPTSYDRVLATRFGLAAVDAVRDRAFGQMLVLRGDRIERESMTVTAGKIRTIDLALFDDVANSFFG</sequence>
<evidence type="ECO:0000256" key="7">
    <source>
        <dbReference type="ARBA" id="ARBA00022723"/>
    </source>
</evidence>
<dbReference type="GO" id="GO:0006002">
    <property type="term" value="P:fructose 6-phosphate metabolic process"/>
    <property type="evidence" value="ECO:0007669"/>
    <property type="project" value="InterPro"/>
</dbReference>
<evidence type="ECO:0000259" key="11">
    <source>
        <dbReference type="Pfam" id="PF00365"/>
    </source>
</evidence>
<protein>
    <recommendedName>
        <fullName evidence="4">6-phosphofructokinase</fullName>
        <ecNumber evidence="4">2.7.1.11</ecNumber>
    </recommendedName>
</protein>
<dbReference type="FunFam" id="3.40.50.460:FF:000002">
    <property type="entry name" value="ATP-dependent 6-phosphofructokinase"/>
    <property type="match status" value="1"/>
</dbReference>
<evidence type="ECO:0000313" key="12">
    <source>
        <dbReference type="EMBL" id="CAB4894094.1"/>
    </source>
</evidence>
<dbReference type="PANTHER" id="PTHR13697:SF52">
    <property type="entry name" value="ATP-DEPENDENT 6-PHOSPHOFRUCTOKINASE 3"/>
    <property type="match status" value="1"/>
</dbReference>